<sequence length="265" mass="30938">MGTINLPVSMGEEPKRRTMIVNFLVVDTPFAYNVILGRPRLNLFRAVVSTYHQKMKFPTKNSISEVSFDQREARRCYNLSLRKGQSEERTKRKEKEESEEKDDPKKFKLERIKPVEGHRSVELEVGEPDKITKIGSSISKSLETLMVEFLRKNVDMFAWSPSDFKGIDPEVIVHRLNVDPIMRPIKQKKRYFGTERNRIVEEEVNKLMEAGYVLEVQYSDWLANVVVVPKASGKWRMCTDFTDLNKACPKNPYLYHRSTFWSTPL</sequence>
<dbReference type="EMBL" id="JACGWJ010000003">
    <property type="protein sequence ID" value="KAL0430799.1"/>
    <property type="molecule type" value="Genomic_DNA"/>
</dbReference>
<dbReference type="InterPro" id="IPR053134">
    <property type="entry name" value="RNA-dir_DNA_polymerase"/>
</dbReference>
<organism evidence="2">
    <name type="scientific">Sesamum radiatum</name>
    <name type="common">Black benniseed</name>
    <dbReference type="NCBI Taxonomy" id="300843"/>
    <lineage>
        <taxon>Eukaryota</taxon>
        <taxon>Viridiplantae</taxon>
        <taxon>Streptophyta</taxon>
        <taxon>Embryophyta</taxon>
        <taxon>Tracheophyta</taxon>
        <taxon>Spermatophyta</taxon>
        <taxon>Magnoliopsida</taxon>
        <taxon>eudicotyledons</taxon>
        <taxon>Gunneridae</taxon>
        <taxon>Pentapetalae</taxon>
        <taxon>asterids</taxon>
        <taxon>lamiids</taxon>
        <taxon>Lamiales</taxon>
        <taxon>Pedaliaceae</taxon>
        <taxon>Sesamum</taxon>
    </lineage>
</organism>
<protein>
    <submittedName>
        <fullName evidence="2">Uncharacterized protein</fullName>
    </submittedName>
</protein>
<feature type="compositionally biased region" description="Basic and acidic residues" evidence="1">
    <location>
        <begin position="84"/>
        <end position="106"/>
    </location>
</feature>
<feature type="region of interest" description="Disordered" evidence="1">
    <location>
        <begin position="80"/>
        <end position="106"/>
    </location>
</feature>
<gene>
    <name evidence="2" type="ORF">Sradi_0705900</name>
</gene>
<dbReference type="Gene3D" id="3.10.10.10">
    <property type="entry name" value="HIV Type 1 Reverse Transcriptase, subunit A, domain 1"/>
    <property type="match status" value="1"/>
</dbReference>
<dbReference type="AlphaFoldDB" id="A0AAW2VP89"/>
<reference evidence="2" key="1">
    <citation type="submission" date="2020-06" db="EMBL/GenBank/DDBJ databases">
        <authorList>
            <person name="Li T."/>
            <person name="Hu X."/>
            <person name="Zhang T."/>
            <person name="Song X."/>
            <person name="Zhang H."/>
            <person name="Dai N."/>
            <person name="Sheng W."/>
            <person name="Hou X."/>
            <person name="Wei L."/>
        </authorList>
    </citation>
    <scope>NUCLEOTIDE SEQUENCE</scope>
    <source>
        <strain evidence="2">G02</strain>
        <tissue evidence="2">Leaf</tissue>
    </source>
</reference>
<dbReference type="SUPFAM" id="SSF56672">
    <property type="entry name" value="DNA/RNA polymerases"/>
    <property type="match status" value="1"/>
</dbReference>
<evidence type="ECO:0000313" key="2">
    <source>
        <dbReference type="EMBL" id="KAL0430799.1"/>
    </source>
</evidence>
<dbReference type="PANTHER" id="PTHR24559">
    <property type="entry name" value="TRANSPOSON TY3-I GAG-POL POLYPROTEIN"/>
    <property type="match status" value="1"/>
</dbReference>
<name>A0AAW2VP89_SESRA</name>
<reference evidence="2" key="2">
    <citation type="journal article" date="2024" name="Plant">
        <title>Genomic evolution and insights into agronomic trait innovations of Sesamum species.</title>
        <authorList>
            <person name="Miao H."/>
            <person name="Wang L."/>
            <person name="Qu L."/>
            <person name="Liu H."/>
            <person name="Sun Y."/>
            <person name="Le M."/>
            <person name="Wang Q."/>
            <person name="Wei S."/>
            <person name="Zheng Y."/>
            <person name="Lin W."/>
            <person name="Duan Y."/>
            <person name="Cao H."/>
            <person name="Xiong S."/>
            <person name="Wang X."/>
            <person name="Wei L."/>
            <person name="Li C."/>
            <person name="Ma Q."/>
            <person name="Ju M."/>
            <person name="Zhao R."/>
            <person name="Li G."/>
            <person name="Mu C."/>
            <person name="Tian Q."/>
            <person name="Mei H."/>
            <person name="Zhang T."/>
            <person name="Gao T."/>
            <person name="Zhang H."/>
        </authorList>
    </citation>
    <scope>NUCLEOTIDE SEQUENCE</scope>
    <source>
        <strain evidence="2">G02</strain>
    </source>
</reference>
<comment type="caution">
    <text evidence="2">The sequence shown here is derived from an EMBL/GenBank/DDBJ whole genome shotgun (WGS) entry which is preliminary data.</text>
</comment>
<evidence type="ECO:0000256" key="1">
    <source>
        <dbReference type="SAM" id="MobiDB-lite"/>
    </source>
</evidence>
<proteinExistence type="predicted"/>
<dbReference type="InterPro" id="IPR043502">
    <property type="entry name" value="DNA/RNA_pol_sf"/>
</dbReference>
<dbReference type="PANTHER" id="PTHR24559:SF430">
    <property type="entry name" value="RNA-DIRECTED DNA POLYMERASE"/>
    <property type="match status" value="1"/>
</dbReference>
<accession>A0AAW2VP89</accession>